<dbReference type="GO" id="GO:0003756">
    <property type="term" value="F:protein disulfide isomerase activity"/>
    <property type="evidence" value="ECO:0007669"/>
    <property type="project" value="InterPro"/>
</dbReference>
<dbReference type="Pfam" id="PF00085">
    <property type="entry name" value="Thioredoxin"/>
    <property type="match status" value="1"/>
</dbReference>
<evidence type="ECO:0000256" key="2">
    <source>
        <dbReference type="ARBA" id="ARBA00022729"/>
    </source>
</evidence>
<feature type="domain" description="Thioredoxin" evidence="8">
    <location>
        <begin position="30"/>
        <end position="152"/>
    </location>
</feature>
<proteinExistence type="inferred from homology"/>
<sequence>MLEGIPRIHFAGLLNNKMYDVRRFLTLGSLFILCFTTSASVEEEDDVVVLNDKNFDEWVNAQTFTLVEFYAPWCGHCKSLAPEWSKAAQYTKTLAPPVYLAKVDADEHKDLAQRFGVEGFPTIFAFRNGVKDAYEGPREADGIIEYVEKEGPPSFDSIKTVAEATAFVKENEMSVLGIFRQPVSSGKMFQAFRAASKTLKNKGTSWAFAAEGESKYDHTVGKYVASAVGDHYGTGMGVLVFENYGKSMRTCNIKPKAYSEKKLIKCITEKSKEL</sequence>
<dbReference type="GO" id="GO:0006457">
    <property type="term" value="P:protein folding"/>
    <property type="evidence" value="ECO:0007669"/>
    <property type="project" value="TreeGrafter"/>
</dbReference>
<protein>
    <recommendedName>
        <fullName evidence="8">Thioredoxin domain-containing protein</fullName>
    </recommendedName>
</protein>
<dbReference type="Proteomes" id="UP001190700">
    <property type="component" value="Unassembled WGS sequence"/>
</dbReference>
<evidence type="ECO:0000256" key="3">
    <source>
        <dbReference type="ARBA" id="ARBA00022737"/>
    </source>
</evidence>
<gene>
    <name evidence="9" type="ORF">CYMTET_42090</name>
</gene>
<keyword evidence="4" id="KW-1015">Disulfide bond</keyword>
<evidence type="ECO:0000313" key="10">
    <source>
        <dbReference type="Proteomes" id="UP001190700"/>
    </source>
</evidence>
<keyword evidence="5" id="KW-0413">Isomerase</keyword>
<reference evidence="9 10" key="1">
    <citation type="journal article" date="2015" name="Genome Biol. Evol.">
        <title>Comparative Genomics of a Bacterivorous Green Alga Reveals Evolutionary Causalities and Consequences of Phago-Mixotrophic Mode of Nutrition.</title>
        <authorList>
            <person name="Burns J.A."/>
            <person name="Paasch A."/>
            <person name="Narechania A."/>
            <person name="Kim E."/>
        </authorList>
    </citation>
    <scope>NUCLEOTIDE SEQUENCE [LARGE SCALE GENOMIC DNA]</scope>
    <source>
        <strain evidence="9 10">PLY_AMNH</strain>
    </source>
</reference>
<dbReference type="PANTHER" id="PTHR18929">
    <property type="entry name" value="PROTEIN DISULFIDE ISOMERASE"/>
    <property type="match status" value="1"/>
</dbReference>
<dbReference type="NCBIfam" id="TIGR01126">
    <property type="entry name" value="pdi_dom"/>
    <property type="match status" value="1"/>
</dbReference>
<dbReference type="PROSITE" id="PS51352">
    <property type="entry name" value="THIOREDOXIN_2"/>
    <property type="match status" value="1"/>
</dbReference>
<keyword evidence="10" id="KW-1185">Reference proteome</keyword>
<evidence type="ECO:0000256" key="1">
    <source>
        <dbReference type="ARBA" id="ARBA00006347"/>
    </source>
</evidence>
<dbReference type="InterPro" id="IPR036249">
    <property type="entry name" value="Thioredoxin-like_sf"/>
</dbReference>
<evidence type="ECO:0000313" key="9">
    <source>
        <dbReference type="EMBL" id="KAK3248444.1"/>
    </source>
</evidence>
<accession>A0AAE0C5W5</accession>
<dbReference type="InterPro" id="IPR017937">
    <property type="entry name" value="Thioredoxin_CS"/>
</dbReference>
<organism evidence="9 10">
    <name type="scientific">Cymbomonas tetramitiformis</name>
    <dbReference type="NCBI Taxonomy" id="36881"/>
    <lineage>
        <taxon>Eukaryota</taxon>
        <taxon>Viridiplantae</taxon>
        <taxon>Chlorophyta</taxon>
        <taxon>Pyramimonadophyceae</taxon>
        <taxon>Pyramimonadales</taxon>
        <taxon>Pyramimonadaceae</taxon>
        <taxon>Cymbomonas</taxon>
    </lineage>
</organism>
<dbReference type="AlphaFoldDB" id="A0AAE0C5W5"/>
<keyword evidence="3" id="KW-0677">Repeat</keyword>
<dbReference type="InterPro" id="IPR005788">
    <property type="entry name" value="PDI_thioredoxin-like_dom"/>
</dbReference>
<dbReference type="GO" id="GO:0034976">
    <property type="term" value="P:response to endoplasmic reticulum stress"/>
    <property type="evidence" value="ECO:0007669"/>
    <property type="project" value="TreeGrafter"/>
</dbReference>
<evidence type="ECO:0000256" key="6">
    <source>
        <dbReference type="ARBA" id="ARBA00023284"/>
    </source>
</evidence>
<dbReference type="CDD" id="cd02961">
    <property type="entry name" value="PDI_a_family"/>
    <property type="match status" value="1"/>
</dbReference>
<name>A0AAE0C5W5_9CHLO</name>
<dbReference type="Gene3D" id="3.40.30.10">
    <property type="entry name" value="Glutaredoxin"/>
    <property type="match status" value="2"/>
</dbReference>
<dbReference type="EMBL" id="LGRX02028081">
    <property type="protein sequence ID" value="KAK3248444.1"/>
    <property type="molecule type" value="Genomic_DNA"/>
</dbReference>
<comment type="similarity">
    <text evidence="1 7">Belongs to the protein disulfide isomerase family.</text>
</comment>
<keyword evidence="2" id="KW-0732">Signal</keyword>
<keyword evidence="6" id="KW-0676">Redox-active center</keyword>
<comment type="caution">
    <text evidence="9">The sequence shown here is derived from an EMBL/GenBank/DDBJ whole genome shotgun (WGS) entry which is preliminary data.</text>
</comment>
<evidence type="ECO:0000256" key="7">
    <source>
        <dbReference type="RuleBase" id="RU004208"/>
    </source>
</evidence>
<dbReference type="SUPFAM" id="SSF52833">
    <property type="entry name" value="Thioredoxin-like"/>
    <property type="match status" value="1"/>
</dbReference>
<dbReference type="PRINTS" id="PR00421">
    <property type="entry name" value="THIOREDOXIN"/>
</dbReference>
<evidence type="ECO:0000256" key="4">
    <source>
        <dbReference type="ARBA" id="ARBA00023157"/>
    </source>
</evidence>
<dbReference type="PROSITE" id="PS00194">
    <property type="entry name" value="THIOREDOXIN_1"/>
    <property type="match status" value="1"/>
</dbReference>
<dbReference type="GO" id="GO:0005783">
    <property type="term" value="C:endoplasmic reticulum"/>
    <property type="evidence" value="ECO:0007669"/>
    <property type="project" value="TreeGrafter"/>
</dbReference>
<dbReference type="FunFam" id="3.40.30.10:FF:000107">
    <property type="entry name" value="Protein disulfide-isomerase 5-2"/>
    <property type="match status" value="1"/>
</dbReference>
<dbReference type="InterPro" id="IPR013766">
    <property type="entry name" value="Thioredoxin_domain"/>
</dbReference>
<evidence type="ECO:0000259" key="8">
    <source>
        <dbReference type="PROSITE" id="PS51352"/>
    </source>
</evidence>
<evidence type="ECO:0000256" key="5">
    <source>
        <dbReference type="ARBA" id="ARBA00023235"/>
    </source>
</evidence>